<reference evidence="1" key="1">
    <citation type="submission" date="2022-08" db="EMBL/GenBank/DDBJ databases">
        <authorList>
            <person name="Deng Y."/>
            <person name="Han X.-F."/>
            <person name="Zhang Y.-Q."/>
        </authorList>
    </citation>
    <scope>NUCLEOTIDE SEQUENCE</scope>
    <source>
        <strain evidence="1">CPCC 203386</strain>
    </source>
</reference>
<evidence type="ECO:0000313" key="1">
    <source>
        <dbReference type="EMBL" id="MCS5736747.1"/>
    </source>
</evidence>
<comment type="caution">
    <text evidence="1">The sequence shown here is derived from an EMBL/GenBank/DDBJ whole genome shotgun (WGS) entry which is preliminary data.</text>
</comment>
<accession>A0ABT2H9Y5</accession>
<gene>
    <name evidence="1" type="ORF">N1032_23735</name>
</gene>
<sequence>MKVTQVHTILASVVEEITGNSDLVLEDLSNIVDVGKAVFDATSVDNYVKKLVNRIGKTDFENRVYTGTGSSILKDSWEFGSILQRVAMELPEAEENKSWELTDGTSYDQDVFHQPKVSAKFFNSKTTFEIAVSFTEKQVKESFNSATELNSFLSMISTTVQNALTVSMDALIERTINNMIGCTLAKGIGSGTAGAITIDLKKTSPIAVNLLKLYNDSVPTAQAVKAANALTDFHFLRFAVATINQYQSRLTKISELFNVEGTKKFTPLANQILLVHADLKSSADVIVQGDMQNPSYTSLSSNAEIMPYWQGTGKDYAFSNT</sequence>
<dbReference type="RefSeq" id="WP_259542838.1">
    <property type="nucleotide sequence ID" value="NZ_JANLCJ010000153.1"/>
</dbReference>
<protein>
    <submittedName>
        <fullName evidence="1">Uncharacterized protein</fullName>
    </submittedName>
</protein>
<evidence type="ECO:0000313" key="2">
    <source>
        <dbReference type="Proteomes" id="UP001165586"/>
    </source>
</evidence>
<name>A0ABT2H9Y5_9MICO</name>
<keyword evidence="2" id="KW-1185">Reference proteome</keyword>
<dbReference type="EMBL" id="JANLCJ010000153">
    <property type="protein sequence ID" value="MCS5736747.1"/>
    <property type="molecule type" value="Genomic_DNA"/>
</dbReference>
<feature type="non-terminal residue" evidence="1">
    <location>
        <position position="321"/>
    </location>
</feature>
<dbReference type="Pfam" id="PF25622">
    <property type="entry name" value="Phi29_MCP"/>
    <property type="match status" value="1"/>
</dbReference>
<proteinExistence type="predicted"/>
<dbReference type="Proteomes" id="UP001165586">
    <property type="component" value="Unassembled WGS sequence"/>
</dbReference>
<organism evidence="1 2">
    <name type="scientific">Herbiconiux daphne</name>
    <dbReference type="NCBI Taxonomy" id="2970914"/>
    <lineage>
        <taxon>Bacteria</taxon>
        <taxon>Bacillati</taxon>
        <taxon>Actinomycetota</taxon>
        <taxon>Actinomycetes</taxon>
        <taxon>Micrococcales</taxon>
        <taxon>Microbacteriaceae</taxon>
        <taxon>Herbiconiux</taxon>
    </lineage>
</organism>